<dbReference type="InterPro" id="IPR000023">
    <property type="entry name" value="Phosphofructokinase_dom"/>
</dbReference>
<reference evidence="8 9" key="1">
    <citation type="submission" date="2024-03" db="EMBL/GenBank/DDBJ databases">
        <title>Human intestinal bacterial collection.</title>
        <authorList>
            <person name="Pauvert C."/>
            <person name="Hitch T.C.A."/>
            <person name="Clavel T."/>
        </authorList>
    </citation>
    <scope>NUCLEOTIDE SEQUENCE [LARGE SCALE GENOMIC DNA]</scope>
    <source>
        <strain evidence="8 9">CLA-JM-H16</strain>
    </source>
</reference>
<feature type="domain" description="Phosphofructokinase" evidence="7">
    <location>
        <begin position="9"/>
        <end position="304"/>
    </location>
</feature>
<keyword evidence="4 6" id="KW-0418">Kinase</keyword>
<feature type="binding site" evidence="6">
    <location>
        <position position="114"/>
    </location>
    <ligand>
        <name>Mg(2+)</name>
        <dbReference type="ChEBI" id="CHEBI:18420"/>
        <note>catalytic</note>
    </ligand>
</feature>
<feature type="binding site" evidence="6">
    <location>
        <begin position="188"/>
        <end position="190"/>
    </location>
    <ligand>
        <name>substrate</name>
    </ligand>
</feature>
<keyword evidence="6" id="KW-0963">Cytoplasm</keyword>
<evidence type="ECO:0000259" key="7">
    <source>
        <dbReference type="Pfam" id="PF00365"/>
    </source>
</evidence>
<feature type="binding site" evidence="6">
    <location>
        <position position="13"/>
    </location>
    <ligand>
        <name>diphosphate</name>
        <dbReference type="ChEBI" id="CHEBI:33019"/>
    </ligand>
</feature>
<comment type="activity regulation">
    <text evidence="6">Non-allosteric.</text>
</comment>
<dbReference type="SUPFAM" id="SSF53784">
    <property type="entry name" value="Phosphofructokinase"/>
    <property type="match status" value="1"/>
</dbReference>
<dbReference type="Gene3D" id="3.40.50.460">
    <property type="entry name" value="Phosphofructokinase domain"/>
    <property type="match status" value="1"/>
</dbReference>
<name>A0ABV1BE58_9FIRM</name>
<dbReference type="RefSeq" id="WP_178645652.1">
    <property type="nucleotide sequence ID" value="NZ_JBBMEJ010000008.1"/>
</dbReference>
<evidence type="ECO:0000256" key="3">
    <source>
        <dbReference type="ARBA" id="ARBA00022723"/>
    </source>
</evidence>
<evidence type="ECO:0000313" key="9">
    <source>
        <dbReference type="Proteomes" id="UP001473063"/>
    </source>
</evidence>
<proteinExistence type="inferred from homology"/>
<gene>
    <name evidence="6" type="primary">pfp</name>
    <name evidence="8" type="ORF">WMO28_08100</name>
</gene>
<keyword evidence="3 6" id="KW-0479">Metal-binding</keyword>
<dbReference type="Gene3D" id="3.40.50.450">
    <property type="match status" value="1"/>
</dbReference>
<feature type="site" description="Important for catalytic activity; stabilizes the transition state when the phosphoryl donor is PPi" evidence="6">
    <location>
        <position position="141"/>
    </location>
</feature>
<dbReference type="InterPro" id="IPR035966">
    <property type="entry name" value="PKF_sf"/>
</dbReference>
<comment type="caution">
    <text evidence="8">The sequence shown here is derived from an EMBL/GenBank/DDBJ whole genome shotgun (WGS) entry which is preliminary data.</text>
</comment>
<comment type="subunit">
    <text evidence="6">Homodimer.</text>
</comment>
<feature type="site" description="Important for catalytic activity and substrate specificity; stabilizes the transition state when the phosphoryl donor is PPi; prevents ATP from binding by mimicking the alpha-phosphate group of ATP" evidence="6">
    <location>
        <position position="115"/>
    </location>
</feature>
<organism evidence="8 9">
    <name type="scientific">Blautia aquisgranensis</name>
    <dbReference type="NCBI Taxonomy" id="3133153"/>
    <lineage>
        <taxon>Bacteria</taxon>
        <taxon>Bacillati</taxon>
        <taxon>Bacillota</taxon>
        <taxon>Clostridia</taxon>
        <taxon>Lachnospirales</taxon>
        <taxon>Lachnospiraceae</taxon>
        <taxon>Blautia</taxon>
    </lineage>
</organism>
<keyword evidence="6" id="KW-0324">Glycolysis</keyword>
<feature type="binding site" evidence="6">
    <location>
        <position position="245"/>
    </location>
    <ligand>
        <name>substrate</name>
    </ligand>
</feature>
<dbReference type="HAMAP" id="MF_01978">
    <property type="entry name" value="Phosphofructokinase_II_B2"/>
    <property type="match status" value="1"/>
</dbReference>
<dbReference type="Pfam" id="PF00365">
    <property type="entry name" value="PFK"/>
    <property type="match status" value="1"/>
</dbReference>
<feature type="binding site" evidence="6">
    <location>
        <begin position="142"/>
        <end position="144"/>
    </location>
    <ligand>
        <name>substrate</name>
    </ligand>
</feature>
<dbReference type="InterPro" id="IPR022953">
    <property type="entry name" value="ATP_PFK"/>
</dbReference>
<comment type="similarity">
    <text evidence="6">Belongs to the phosphofructokinase type A (PFKA) family. PPi-dependent PFK group II subfamily. Clade 'B2' sub-subfamily.</text>
</comment>
<evidence type="ECO:0000256" key="6">
    <source>
        <dbReference type="HAMAP-Rule" id="MF_01978"/>
    </source>
</evidence>
<protein>
    <recommendedName>
        <fullName evidence="6">Pyrophosphate--fructose 6-phosphate 1-phosphotransferase</fullName>
        <ecNumber evidence="6">2.7.1.90</ecNumber>
    </recommendedName>
    <alternativeName>
        <fullName evidence="6">6-phosphofructokinase, pyrophosphate dependent</fullName>
    </alternativeName>
    <alternativeName>
        <fullName evidence="6">PPi-dependent phosphofructokinase</fullName>
        <shortName evidence="6">PPi-PFK</shortName>
    </alternativeName>
    <alternativeName>
        <fullName evidence="6">Pyrophosphate-dependent 6-phosphofructose-1-kinase</fullName>
    </alternativeName>
</protein>
<keyword evidence="2 6" id="KW-0808">Transferase</keyword>
<dbReference type="PANTHER" id="PTHR45770">
    <property type="entry name" value="ATP-DEPENDENT 6-PHOSPHOFRUCTOKINASE 1"/>
    <property type="match status" value="1"/>
</dbReference>
<evidence type="ECO:0000256" key="5">
    <source>
        <dbReference type="ARBA" id="ARBA00022842"/>
    </source>
</evidence>
<evidence type="ECO:0000256" key="1">
    <source>
        <dbReference type="ARBA" id="ARBA00001946"/>
    </source>
</evidence>
<evidence type="ECO:0000256" key="4">
    <source>
        <dbReference type="ARBA" id="ARBA00022777"/>
    </source>
</evidence>
<dbReference type="EC" id="2.7.1.90" evidence="6"/>
<comment type="subcellular location">
    <subcellularLocation>
        <location evidence="6">Cytoplasm</location>
    </subcellularLocation>
</comment>
<feature type="active site" description="Proton acceptor" evidence="6">
    <location>
        <position position="144"/>
    </location>
</feature>
<dbReference type="InterPro" id="IPR050929">
    <property type="entry name" value="PFKA"/>
</dbReference>
<dbReference type="PRINTS" id="PR00476">
    <property type="entry name" value="PHFRCTKINASE"/>
</dbReference>
<dbReference type="PIRSF" id="PIRSF036483">
    <property type="entry name" value="PFK_XF0274"/>
    <property type="match status" value="1"/>
</dbReference>
<comment type="function">
    <text evidence="6">Catalyzes the phosphorylation of D-fructose 6-phosphate, the first committing step of glycolysis. Uses inorganic phosphate (PPi) as phosphoryl donor instead of ATP like common ATP-dependent phosphofructokinases (ATP-PFKs), which renders the reaction reversible, and can thus function both in glycolysis and gluconeogenesis. Consistently, PPi-PFK can replace the enzymes of both the forward (ATP-PFK) and reverse (fructose-bisphosphatase (FBPase)) reactions.</text>
</comment>
<comment type="cofactor">
    <cofactor evidence="1 6">
        <name>Mg(2+)</name>
        <dbReference type="ChEBI" id="CHEBI:18420"/>
    </cofactor>
</comment>
<evidence type="ECO:0000313" key="8">
    <source>
        <dbReference type="EMBL" id="MEQ2370905.1"/>
    </source>
</evidence>
<keyword evidence="5 6" id="KW-0460">Magnesium</keyword>
<keyword evidence="9" id="KW-1185">Reference proteome</keyword>
<sequence>MSKKNLIAGQSGGPTAAINSSLYGVVSEALRHTDEIDHVYGMVNGIEGFLNGTILDFKETLPGDQLQALTWTPGAYLGSCRYKLPESLEDPVYPELFRKFEEMNIGWFFYIGGNDSMDTVSKLSRYAEKIGSDIRILGEPKTIDNDLVNTDHTPGFGSAARYVASTVREITLDACVYEKKSVTIIEIMGRHAGWLTGAAALARKYTGDNPLLIYLPETDFDVEEFLQKVNAAFEKNCNVVVCVSEGIHDKDGTFICEYDSAAGTDAFGHKMLAGCGKYLENLVRSRLGVKARSVELNVSQRCSASMLSETDQQEAILAGEFGVQAALSGETGKMIAFSRLSDSPYSMKCTLEDVNLICNEEKTVPVDWITADGSDVTEDFIRYARPLIQGTVEVPVGEDGLPAFVYRK</sequence>
<dbReference type="EMBL" id="JBBMEJ010000008">
    <property type="protein sequence ID" value="MEQ2370905.1"/>
    <property type="molecule type" value="Genomic_DNA"/>
</dbReference>
<accession>A0ABV1BE58</accession>
<comment type="pathway">
    <text evidence="6">Carbohydrate degradation; glycolysis; D-glyceraldehyde 3-phosphate and glycerone phosphate from D-glucose: step 3/4.</text>
</comment>
<dbReference type="NCBIfam" id="NF010675">
    <property type="entry name" value="PRK14072.1"/>
    <property type="match status" value="1"/>
</dbReference>
<comment type="caution">
    <text evidence="6">Lacks conserved residue(s) required for the propagation of feature annotation.</text>
</comment>
<evidence type="ECO:0000256" key="2">
    <source>
        <dbReference type="ARBA" id="ARBA00022679"/>
    </source>
</evidence>
<dbReference type="Proteomes" id="UP001473063">
    <property type="component" value="Unassembled WGS sequence"/>
</dbReference>
<dbReference type="InterPro" id="IPR011404">
    <property type="entry name" value="PPi-PFK"/>
</dbReference>
<comment type="catalytic activity">
    <reaction evidence="6">
        <text>beta-D-fructose 6-phosphate + diphosphate = beta-D-fructose 1,6-bisphosphate + phosphate + H(+)</text>
        <dbReference type="Rhea" id="RHEA:13613"/>
        <dbReference type="ChEBI" id="CHEBI:15378"/>
        <dbReference type="ChEBI" id="CHEBI:32966"/>
        <dbReference type="ChEBI" id="CHEBI:33019"/>
        <dbReference type="ChEBI" id="CHEBI:43474"/>
        <dbReference type="ChEBI" id="CHEBI:57634"/>
        <dbReference type="EC" id="2.7.1.90"/>
    </reaction>
</comment>